<accession>A0ABW9UN30</accession>
<keyword evidence="1" id="KW-0812">Transmembrane</keyword>
<name>A0ABW9UN30_9BACL</name>
<dbReference type="RefSeq" id="WP_157325287.1">
    <property type="nucleotide sequence ID" value="NZ_WSEM01000034.1"/>
</dbReference>
<feature type="transmembrane region" description="Helical" evidence="1">
    <location>
        <begin position="138"/>
        <end position="158"/>
    </location>
</feature>
<protein>
    <submittedName>
        <fullName evidence="2">Permease</fullName>
    </submittedName>
</protein>
<evidence type="ECO:0000313" key="3">
    <source>
        <dbReference type="Proteomes" id="UP000467637"/>
    </source>
</evidence>
<dbReference type="EMBL" id="WSEM01000034">
    <property type="protein sequence ID" value="MVQ39300.1"/>
    <property type="molecule type" value="Genomic_DNA"/>
</dbReference>
<evidence type="ECO:0000256" key="1">
    <source>
        <dbReference type="SAM" id="Phobius"/>
    </source>
</evidence>
<feature type="transmembrane region" description="Helical" evidence="1">
    <location>
        <begin position="106"/>
        <end position="126"/>
    </location>
</feature>
<dbReference type="Proteomes" id="UP000467637">
    <property type="component" value="Unassembled WGS sequence"/>
</dbReference>
<proteinExistence type="predicted"/>
<keyword evidence="1" id="KW-1133">Transmembrane helix</keyword>
<keyword evidence="3" id="KW-1185">Reference proteome</keyword>
<evidence type="ECO:0000313" key="2">
    <source>
        <dbReference type="EMBL" id="MVQ39300.1"/>
    </source>
</evidence>
<keyword evidence="1" id="KW-0472">Membrane</keyword>
<sequence length="160" mass="17268">MSNMIIYGLTLFLLVLSYWKDKGKTKRSLMKAWKSFENILPQLLGIIFIMGILLSILHPETISHYIGSSSGFIGILISAIAGSIVIIPGFVAFPMVALLLQKGAGVMQAAALVSTLLTVGIVTAPLETKYFGKRLTLSRNIVAFLFSLLVALIIGWVVGA</sequence>
<gene>
    <name evidence="2" type="ORF">GON05_32375</name>
</gene>
<comment type="caution">
    <text evidence="2">The sequence shown here is derived from an EMBL/GenBank/DDBJ whole genome shotgun (WGS) entry which is preliminary data.</text>
</comment>
<feature type="transmembrane region" description="Helical" evidence="1">
    <location>
        <begin position="41"/>
        <end position="59"/>
    </location>
</feature>
<organism evidence="2 3">
    <name type="scientific">Paenibacillus anseongense</name>
    <dbReference type="NCBI Taxonomy" id="2682845"/>
    <lineage>
        <taxon>Bacteria</taxon>
        <taxon>Bacillati</taxon>
        <taxon>Bacillota</taxon>
        <taxon>Bacilli</taxon>
        <taxon>Bacillales</taxon>
        <taxon>Paenibacillaceae</taxon>
        <taxon>Paenibacillus</taxon>
    </lineage>
</organism>
<reference evidence="2 3" key="1">
    <citation type="submission" date="2019-12" db="EMBL/GenBank/DDBJ databases">
        <authorList>
            <person name="Huq M.A."/>
        </authorList>
    </citation>
    <scope>NUCLEOTIDE SEQUENCE [LARGE SCALE GENOMIC DNA]</scope>
    <source>
        <strain evidence="2 3">MAH-34</strain>
    </source>
</reference>
<feature type="transmembrane region" description="Helical" evidence="1">
    <location>
        <begin position="71"/>
        <end position="100"/>
    </location>
</feature>